<dbReference type="SUPFAM" id="SSF81321">
    <property type="entry name" value="Family A G protein-coupled receptor-like"/>
    <property type="match status" value="1"/>
</dbReference>
<evidence type="ECO:0000256" key="5">
    <source>
        <dbReference type="ARBA" id="ARBA00022989"/>
    </source>
</evidence>
<feature type="signal peptide" evidence="11">
    <location>
        <begin position="1"/>
        <end position="17"/>
    </location>
</feature>
<organism evidence="13">
    <name type="scientific">Homo sapiens</name>
    <name type="common">Human</name>
    <dbReference type="NCBI Taxonomy" id="9606"/>
    <lineage>
        <taxon>Eukaryota</taxon>
        <taxon>Metazoa</taxon>
        <taxon>Chordata</taxon>
        <taxon>Craniata</taxon>
        <taxon>Vertebrata</taxon>
        <taxon>Euteleostomi</taxon>
        <taxon>Mammalia</taxon>
        <taxon>Eutheria</taxon>
        <taxon>Euarchontoglires</taxon>
        <taxon>Primates</taxon>
        <taxon>Haplorrhini</taxon>
        <taxon>Catarrhini</taxon>
        <taxon>Hominidae</taxon>
        <taxon>Homo</taxon>
    </lineage>
</organism>
<dbReference type="PANTHER" id="PTHR48001">
    <property type="entry name" value="OLFACTORY RECEPTOR"/>
    <property type="match status" value="1"/>
</dbReference>
<comment type="subcellular location">
    <subcellularLocation>
        <location evidence="1">Membrane</location>
        <topology evidence="1">Multi-pass membrane protein</topology>
    </subcellularLocation>
</comment>
<dbReference type="InterPro" id="IPR000725">
    <property type="entry name" value="Olfact_rcpt"/>
</dbReference>
<accession>Q7LFV1</accession>
<keyword evidence="3 10" id="KW-0812">Transmembrane</keyword>
<protein>
    <submittedName>
        <fullName evidence="14">HCG2036849</fullName>
    </submittedName>
    <submittedName>
        <fullName evidence="13">Seven transmembrane helix receptor</fullName>
    </submittedName>
</protein>
<evidence type="ECO:0000259" key="12">
    <source>
        <dbReference type="PROSITE" id="PS50262"/>
    </source>
</evidence>
<feature type="transmembrane region" description="Helical" evidence="10">
    <location>
        <begin position="97"/>
        <end position="118"/>
    </location>
</feature>
<dbReference type="EMBL" id="AB065945">
    <property type="protein sequence ID" value="BAC06158.1"/>
    <property type="molecule type" value="Genomic_DNA"/>
</dbReference>
<feature type="transmembrane region" description="Helical" evidence="10">
    <location>
        <begin position="172"/>
        <end position="193"/>
    </location>
</feature>
<evidence type="ECO:0000256" key="10">
    <source>
        <dbReference type="SAM" id="Phobius"/>
    </source>
</evidence>
<proteinExistence type="predicted"/>
<evidence type="ECO:0000313" key="14">
    <source>
        <dbReference type="EMBL" id="EAW73693.1"/>
    </source>
</evidence>
<evidence type="ECO:0000256" key="7">
    <source>
        <dbReference type="ARBA" id="ARBA00023136"/>
    </source>
</evidence>
<reference evidence="13" key="2">
    <citation type="submission" date="2001-07" db="EMBL/GenBank/DDBJ databases">
        <title>Genome-wide discovery and analysis of human seven transmembrane helix receptor genes.</title>
        <authorList>
            <person name="Suwa M."/>
            <person name="Sato T."/>
            <person name="Okouchi I."/>
            <person name="Arita M."/>
            <person name="Futami K."/>
            <person name="Matsumoto S."/>
            <person name="Tsutsumi S."/>
            <person name="Aburatani H."/>
            <person name="Asai K."/>
            <person name="Akiyama Y."/>
        </authorList>
    </citation>
    <scope>NUCLEOTIDE SEQUENCE</scope>
    <source>
        <strain evidence="13">CBRC7TM_508</strain>
    </source>
</reference>
<gene>
    <name evidence="14" type="ORF">hCG_2036849</name>
</gene>
<evidence type="ECO:0000313" key="13">
    <source>
        <dbReference type="EMBL" id="BAC06158.1"/>
    </source>
</evidence>
<keyword evidence="11" id="KW-0732">Signal</keyword>
<dbReference type="GO" id="GO:0004930">
    <property type="term" value="F:G protein-coupled receptor activity"/>
    <property type="evidence" value="ECO:0007669"/>
    <property type="project" value="UniProtKB-KW"/>
</dbReference>
<dbReference type="EMBL" id="CH471076">
    <property type="protein sequence ID" value="EAW73693.1"/>
    <property type="molecule type" value="Genomic_DNA"/>
</dbReference>
<keyword evidence="4" id="KW-0552">Olfaction</keyword>
<evidence type="ECO:0000256" key="9">
    <source>
        <dbReference type="ARBA" id="ARBA00023224"/>
    </source>
</evidence>
<keyword evidence="6" id="KW-0297">G-protein coupled receptor</keyword>
<feature type="chain" id="PRO_5010143554" evidence="11">
    <location>
        <begin position="18"/>
        <end position="207"/>
    </location>
</feature>
<keyword evidence="5 10" id="KW-1133">Transmembrane helix</keyword>
<keyword evidence="9" id="KW-0807">Transducer</keyword>
<evidence type="ECO:0000256" key="8">
    <source>
        <dbReference type="ARBA" id="ARBA00023170"/>
    </source>
</evidence>
<keyword evidence="7 10" id="KW-0472">Membrane</keyword>
<evidence type="ECO:0000256" key="11">
    <source>
        <dbReference type="SAM" id="SignalP"/>
    </source>
</evidence>
<reference evidence="14" key="1">
    <citation type="journal article" date="2001" name="Science">
        <title>The sequence of the human genome.</title>
        <authorList>
            <person name="Venter J.C."/>
            <person name="Adams M.D."/>
            <person name="Myers E.W."/>
            <person name="Li P.W."/>
            <person name="Mural R.J."/>
            <person name="Sutton G.G."/>
            <person name="Smith H.O."/>
            <person name="Yandell M."/>
            <person name="Evans C.A."/>
            <person name="Holt R.A."/>
            <person name="Gocayne J.D."/>
            <person name="Amanatides P."/>
            <person name="Ballew R.M."/>
            <person name="Huson D.H."/>
            <person name="Wortman J.R."/>
            <person name="Zhang Q."/>
            <person name="Kodira C.D."/>
            <person name="Zheng X.H."/>
            <person name="Chen L."/>
            <person name="Skupski M."/>
            <person name="Subramanian G."/>
            <person name="Thomas P.D."/>
            <person name="Zhang J."/>
            <person name="Gabor Miklos G.L."/>
            <person name="Nelson C."/>
            <person name="Broder S."/>
            <person name="Clark A.G."/>
            <person name="Nadeau J."/>
            <person name="McKusick V.A."/>
            <person name="Zinder N."/>
            <person name="Levine A.J."/>
            <person name="Roberts R.J."/>
            <person name="Simon M."/>
            <person name="Slayman C."/>
            <person name="Hunkapiller M."/>
            <person name="Bolanos R."/>
            <person name="Delcher A."/>
            <person name="Dew I."/>
            <person name="Fasulo D."/>
            <person name="Flanigan M."/>
            <person name="Florea L."/>
            <person name="Halpern A."/>
            <person name="Hannenhalli S."/>
            <person name="Kravitz S."/>
            <person name="Levy S."/>
            <person name="Mobarry C."/>
            <person name="Reinert K."/>
            <person name="Remington K."/>
            <person name="Abu-Threideh J."/>
            <person name="Beasley E."/>
            <person name="Biddick K."/>
            <person name="Bonazzi V."/>
            <person name="Brandon R."/>
            <person name="Cargill M."/>
            <person name="Chandramouliswaran I."/>
            <person name="Charlab R."/>
            <person name="Chaturvedi K."/>
            <person name="Deng Z."/>
            <person name="Di Francesco V."/>
            <person name="Dunn P."/>
            <person name="Eilbeck K."/>
            <person name="Evangelista C."/>
            <person name="Gabrielian A.E."/>
            <person name="Gan W."/>
            <person name="Ge W."/>
            <person name="Gong F."/>
            <person name="Gu Z."/>
            <person name="Guan P."/>
            <person name="Heiman T.J."/>
            <person name="Higgins M.E."/>
            <person name="Ji R.R."/>
            <person name="Ke Z."/>
            <person name="Ketchum K.A."/>
            <person name="Lai Z."/>
            <person name="Lei Y."/>
            <person name="Li Z."/>
            <person name="Li J."/>
            <person name="Liang Y."/>
            <person name="Lin X."/>
            <person name="Lu F."/>
            <person name="Merkulov G.V."/>
            <person name="Milshina N."/>
            <person name="Moore H.M."/>
            <person name="Naik A.K."/>
            <person name="Narayan V.A."/>
            <person name="Neelam B."/>
            <person name="Nusskern D."/>
            <person name="Rusch D.B."/>
            <person name="Salzberg S."/>
            <person name="Shao W."/>
            <person name="Shue B."/>
            <person name="Sun J."/>
            <person name="Wang Z."/>
            <person name="Wang A."/>
            <person name="Wang X."/>
            <person name="Wang J."/>
            <person name="Wei M."/>
            <person name="Wides R."/>
            <person name="Xiao C."/>
            <person name="Yan C."/>
            <person name="Yao A."/>
            <person name="Ye J."/>
            <person name="Zhan M."/>
            <person name="Zhang W."/>
            <person name="Zhang H."/>
            <person name="Zhao Q."/>
            <person name="Zheng L."/>
            <person name="Zhong F."/>
            <person name="Zhong W."/>
            <person name="Zhu S."/>
            <person name="Zhao S."/>
            <person name="Gilbert D."/>
            <person name="Baumhueter S."/>
            <person name="Spier G."/>
            <person name="Carter C."/>
            <person name="Cravchik A."/>
            <person name="Woodage T."/>
            <person name="Ali F."/>
            <person name="An H."/>
            <person name="Awe A."/>
            <person name="Baldwin D."/>
            <person name="Baden H."/>
            <person name="Barnstead M."/>
            <person name="Barrow I."/>
            <person name="Beeson K."/>
            <person name="Busam D."/>
            <person name="Carver A."/>
            <person name="Center A."/>
            <person name="Cheng M.L."/>
            <person name="Curry L."/>
            <person name="Danaher S."/>
            <person name="Davenport L."/>
            <person name="Desilets R."/>
            <person name="Dietz S."/>
            <person name="Dodson K."/>
            <person name="Doup L."/>
            <person name="Ferriera S."/>
            <person name="Garg N."/>
            <person name="Gluecksmann A."/>
            <person name="Hart B."/>
            <person name="Haynes J."/>
            <person name="Haynes C."/>
            <person name="Heiner C."/>
            <person name="Hladun S."/>
            <person name="Hostin D."/>
            <person name="Houck J."/>
            <person name="Howland T."/>
            <person name="Ibegwam C."/>
            <person name="Johnson J."/>
            <person name="Kalush F."/>
            <person name="Kline L."/>
            <person name="Koduru S."/>
            <person name="Love A."/>
            <person name="Mann F."/>
            <person name="May D."/>
            <person name="McCawley S."/>
            <person name="McIntosh T."/>
            <person name="McMullen I."/>
            <person name="Moy M."/>
            <person name="Moy L."/>
            <person name="Murphy B."/>
            <person name="Nelson K."/>
            <person name="Pfannkoch C."/>
            <person name="Pratts E."/>
            <person name="Puri V."/>
            <person name="Qureshi H."/>
            <person name="Reardon M."/>
            <person name="Rodriguez R."/>
            <person name="Rogers Y.H."/>
            <person name="Romblad D."/>
            <person name="Ruhfel B."/>
            <person name="Scott R."/>
            <person name="Sitter C."/>
            <person name="Smallwood M."/>
            <person name="Stewart E."/>
            <person name="Strong R."/>
            <person name="Suh E."/>
            <person name="Thomas R."/>
            <person name="Tint N.N."/>
            <person name="Tse S."/>
            <person name="Vech C."/>
            <person name="Wang G."/>
            <person name="Wetter J."/>
            <person name="Williams S."/>
            <person name="Williams M."/>
            <person name="Windsor S."/>
            <person name="Winn-Deen E."/>
            <person name="Wolfe K."/>
            <person name="Zaveri J."/>
            <person name="Zaveri K."/>
            <person name="Abril J.F."/>
            <person name="Guigo R."/>
            <person name="Campbell M.J."/>
            <person name="Sjolander K.V."/>
            <person name="Karlak B."/>
            <person name="Kejariwal A."/>
            <person name="Mi H."/>
            <person name="Lazareva B."/>
            <person name="Hatton T."/>
            <person name="Narechania A."/>
            <person name="Diemer K."/>
            <person name="Muruganujan A."/>
            <person name="Guo N."/>
            <person name="Sato S."/>
            <person name="Bafna V."/>
            <person name="Istrail S."/>
            <person name="Lippert R."/>
            <person name="Schwartz R."/>
            <person name="Walenz B."/>
            <person name="Yooseph S."/>
            <person name="Allen D."/>
            <person name="Basu A."/>
            <person name="Baxendale J."/>
            <person name="Blick L."/>
            <person name="Caminha M."/>
            <person name="Carnes-Stine J."/>
            <person name="Caulk P."/>
            <person name="Chiang Y.H."/>
            <person name="Coyne M."/>
            <person name="Dahlke C."/>
            <person name="Mays A."/>
            <person name="Dombroski M."/>
            <person name="Donnelly M."/>
            <person name="Ely D."/>
            <person name="Esparham S."/>
            <person name="Fosler C."/>
            <person name="Gire H."/>
            <person name="Glanowski S."/>
            <person name="Glasser K."/>
            <person name="Glodek A."/>
            <person name="Gorokhov M."/>
            <person name="Graham K."/>
            <person name="Gropman B."/>
            <person name="Harris M."/>
            <person name="Heil J."/>
            <person name="Henderson S."/>
            <person name="Hoover J."/>
            <person name="Jennings D."/>
            <person name="Jordan C."/>
            <person name="Jordan J."/>
            <person name="Kasha J."/>
            <person name="Kagan L."/>
            <person name="Kraft C."/>
            <person name="Levitsky A."/>
            <person name="Lewis M."/>
            <person name="Liu X."/>
            <person name="Lopez J."/>
            <person name="Ma D."/>
            <person name="Majoros W."/>
            <person name="McDaniel J."/>
            <person name="Murphy S."/>
            <person name="Newman M."/>
            <person name="Nguyen T."/>
            <person name="Nguyen N."/>
            <person name="Nodell M."/>
            <person name="Pan S."/>
            <person name="Peck J."/>
            <person name="Peterson M."/>
            <person name="Rowe W."/>
            <person name="Sanders R."/>
            <person name="Scott J."/>
            <person name="Simpson M."/>
            <person name="Smith T."/>
            <person name="Sprague A."/>
            <person name="Stockwell T."/>
            <person name="Turner R."/>
            <person name="Venter E."/>
            <person name="Wang M."/>
            <person name="Wen M."/>
            <person name="Wu D."/>
            <person name="Wu M."/>
            <person name="Xia A."/>
            <person name="Zandieh A."/>
            <person name="Zhu X."/>
        </authorList>
    </citation>
    <scope>NUCLEOTIDE SEQUENCE</scope>
</reference>
<feature type="domain" description="G-protein coupled receptors family 1 profile" evidence="12">
    <location>
        <begin position="8"/>
        <end position="207"/>
    </location>
</feature>
<dbReference type="FunFam" id="1.20.1070.10:FF:000410">
    <property type="entry name" value="Olfactory receptor 1348"/>
    <property type="match status" value="1"/>
</dbReference>
<sequence>MYLVTVLGNLLIILAIGSDSHLDTPMYFFLSNLSLPDIGFTSATVPKMIEEMQSHSRVIYHGDCLTQMSFFVLFACKDDMILTVMAYDWFVAICHPLNYPGIMNPHLCVLLVLVPFFLSLLDSQLHNLIVLQFICFKNVEISNFFCDPFQRLNLACSDSDINNIYIYLDSTIFGFLRISGILLCYYTVVFPILRIPSSDGNYKAFST</sequence>
<reference evidence="14" key="3">
    <citation type="submission" date="2005-07" db="EMBL/GenBank/DDBJ databases">
        <authorList>
            <person name="Mural R.J."/>
            <person name="Istrail S."/>
            <person name="Sutton G."/>
            <person name="Florea L."/>
            <person name="Halpern A.L."/>
            <person name="Mobarry C.M."/>
            <person name="Lippert R."/>
            <person name="Walenz B."/>
            <person name="Shatkay H."/>
            <person name="Dew I."/>
            <person name="Miller J.R."/>
            <person name="Flanigan M.J."/>
            <person name="Edwards N.J."/>
            <person name="Bolanos R."/>
            <person name="Fasulo D."/>
            <person name="Halldorsson B.V."/>
            <person name="Hannenhalli S."/>
            <person name="Turner R."/>
            <person name="Yooseph S."/>
            <person name="Lu F."/>
            <person name="Nusskern D.R."/>
            <person name="Shue B.C."/>
            <person name="Zheng X.H."/>
            <person name="Zhong F."/>
            <person name="Delcher A.L."/>
            <person name="Huson D.H."/>
            <person name="Kravitz S.A."/>
            <person name="Mouchard L."/>
            <person name="Reinert K."/>
            <person name="Remington K.A."/>
            <person name="Clark A.G."/>
            <person name="Waterman M.S."/>
            <person name="Eichler E.E."/>
            <person name="Adams M.D."/>
            <person name="Hunkapiller M.W."/>
            <person name="Myers E.W."/>
            <person name="Venter J.C."/>
        </authorList>
    </citation>
    <scope>NUCLEOTIDE SEQUENCE</scope>
</reference>
<evidence type="ECO:0000256" key="6">
    <source>
        <dbReference type="ARBA" id="ARBA00023040"/>
    </source>
</evidence>
<evidence type="ECO:0000256" key="4">
    <source>
        <dbReference type="ARBA" id="ARBA00022725"/>
    </source>
</evidence>
<dbReference type="PRINTS" id="PR00245">
    <property type="entry name" value="OLFACTORYR"/>
</dbReference>
<dbReference type="AlphaFoldDB" id="Q7LFV1"/>
<dbReference type="GO" id="GO:0016020">
    <property type="term" value="C:membrane"/>
    <property type="evidence" value="ECO:0007669"/>
    <property type="project" value="UniProtKB-SubCell"/>
</dbReference>
<name>Q7LFV1_HUMAN</name>
<evidence type="ECO:0000256" key="3">
    <source>
        <dbReference type="ARBA" id="ARBA00022692"/>
    </source>
</evidence>
<evidence type="ECO:0000256" key="1">
    <source>
        <dbReference type="ARBA" id="ARBA00004141"/>
    </source>
</evidence>
<evidence type="ECO:0000256" key="2">
    <source>
        <dbReference type="ARBA" id="ARBA00022606"/>
    </source>
</evidence>
<dbReference type="InterPro" id="IPR017452">
    <property type="entry name" value="GPCR_Rhodpsn_7TM"/>
</dbReference>
<dbReference type="PROSITE" id="PS50262">
    <property type="entry name" value="G_PROTEIN_RECEP_F1_2"/>
    <property type="match status" value="1"/>
</dbReference>
<dbReference type="GO" id="GO:0004984">
    <property type="term" value="F:olfactory receptor activity"/>
    <property type="evidence" value="ECO:0007669"/>
    <property type="project" value="InterPro"/>
</dbReference>
<keyword evidence="8 13" id="KW-0675">Receptor</keyword>
<dbReference type="Gene3D" id="1.20.1070.10">
    <property type="entry name" value="Rhodopsin 7-helix transmembrane proteins"/>
    <property type="match status" value="1"/>
</dbReference>
<dbReference type="Pfam" id="PF13853">
    <property type="entry name" value="7tm_4"/>
    <property type="match status" value="1"/>
</dbReference>
<keyword evidence="2" id="KW-0716">Sensory transduction</keyword>